<dbReference type="InterPro" id="IPR051623">
    <property type="entry name" value="FTCD"/>
</dbReference>
<dbReference type="InterPro" id="IPR013802">
    <property type="entry name" value="Formiminotransferase_C"/>
</dbReference>
<evidence type="ECO:0000313" key="5">
    <source>
        <dbReference type="EMBL" id="MDA0138104.1"/>
    </source>
</evidence>
<dbReference type="Pfam" id="PF07837">
    <property type="entry name" value="FTCD_N"/>
    <property type="match status" value="1"/>
</dbReference>
<gene>
    <name evidence="5" type="ORF">OJ962_11395</name>
</gene>
<dbReference type="Pfam" id="PF02971">
    <property type="entry name" value="FTCD"/>
    <property type="match status" value="1"/>
</dbReference>
<sequence>MLISVPNVSEGRDQRTLHRIAEAFEPVYWSSDADHHRAVFTLIDEPGQLHGRVLAGARETLQRVDLTHHHGVHPRVGALDVAPIVYLDPADKGAACAEALVLADELGQLGLPVFLYGELGNGRTRAQLRRPGGLSGVAPDFGPHELHPTAGATLVAARPPLVAFNVEIDAPLDVAKRIAAHIRTELDVRALGLALSSTIQVSTNIEDHTRTTMAQVVEAVRAHARVTGAELVAPAPRAAYANFPEDVPLRGPKPLEDHLTS</sequence>
<dbReference type="SMART" id="SM01222">
    <property type="entry name" value="FTCD_N"/>
    <property type="match status" value="1"/>
</dbReference>
<evidence type="ECO:0000259" key="4">
    <source>
        <dbReference type="SMART" id="SM01222"/>
    </source>
</evidence>
<organism evidence="5 6">
    <name type="scientific">Solirubrobacter deserti</name>
    <dbReference type="NCBI Taxonomy" id="2282478"/>
    <lineage>
        <taxon>Bacteria</taxon>
        <taxon>Bacillati</taxon>
        <taxon>Actinomycetota</taxon>
        <taxon>Thermoleophilia</taxon>
        <taxon>Solirubrobacterales</taxon>
        <taxon>Solirubrobacteraceae</taxon>
        <taxon>Solirubrobacter</taxon>
    </lineage>
</organism>
<dbReference type="Gene3D" id="3.30.70.670">
    <property type="entry name" value="Formiminotransferase, C-terminal subdomain"/>
    <property type="match status" value="1"/>
</dbReference>
<dbReference type="EC" id="2.1.2.5" evidence="1"/>
<dbReference type="InterPro" id="IPR012886">
    <property type="entry name" value="Formiminotransferase_N"/>
</dbReference>
<comment type="caution">
    <text evidence="5">The sequence shown here is derived from an EMBL/GenBank/DDBJ whole genome shotgun (WGS) entry which is preliminary data.</text>
</comment>
<accession>A0ABT4RHR8</accession>
<evidence type="ECO:0000256" key="1">
    <source>
        <dbReference type="ARBA" id="ARBA00012252"/>
    </source>
</evidence>
<feature type="domain" description="Formiminotransferase C-terminal subdomain" evidence="3">
    <location>
        <begin position="160"/>
        <end position="258"/>
    </location>
</feature>
<dbReference type="PANTHER" id="PTHR12234">
    <property type="entry name" value="FORMIMINOTRANSFERASE-CYCLODEAMINASE"/>
    <property type="match status" value="1"/>
</dbReference>
<dbReference type="InterPro" id="IPR022384">
    <property type="entry name" value="FormiminoTrfase_cat_dom_sf"/>
</dbReference>
<evidence type="ECO:0000259" key="3">
    <source>
        <dbReference type="SMART" id="SM01221"/>
    </source>
</evidence>
<dbReference type="InterPro" id="IPR037070">
    <property type="entry name" value="Formiminotransferase_C_sf"/>
</dbReference>
<dbReference type="Gene3D" id="3.30.990.10">
    <property type="entry name" value="Formiminotransferase, N-terminal subdomain"/>
    <property type="match status" value="1"/>
</dbReference>
<dbReference type="RefSeq" id="WP_202954182.1">
    <property type="nucleotide sequence ID" value="NZ_JAPCID010000013.1"/>
</dbReference>
<keyword evidence="2" id="KW-0808">Transferase</keyword>
<dbReference type="InterPro" id="IPR037064">
    <property type="entry name" value="Formiminotransferase_N_sf"/>
</dbReference>
<keyword evidence="6" id="KW-1185">Reference proteome</keyword>
<feature type="domain" description="Formiminotransferase N-terminal subdomain" evidence="4">
    <location>
        <begin position="1"/>
        <end position="159"/>
    </location>
</feature>
<protein>
    <recommendedName>
        <fullName evidence="1">glutamate formimidoyltransferase</fullName>
        <ecNumber evidence="1">2.1.2.5</ecNumber>
    </recommendedName>
</protein>
<name>A0ABT4RHR8_9ACTN</name>
<evidence type="ECO:0000256" key="2">
    <source>
        <dbReference type="ARBA" id="ARBA00022679"/>
    </source>
</evidence>
<dbReference type="Proteomes" id="UP001147700">
    <property type="component" value="Unassembled WGS sequence"/>
</dbReference>
<evidence type="ECO:0000313" key="6">
    <source>
        <dbReference type="Proteomes" id="UP001147700"/>
    </source>
</evidence>
<dbReference type="PANTHER" id="PTHR12234:SF1">
    <property type="entry name" value="FORMIMINOTRANSFERASE N-TERMINAL SUBDOMAIN-CONTAINING PROTEIN"/>
    <property type="match status" value="1"/>
</dbReference>
<proteinExistence type="predicted"/>
<dbReference type="SUPFAM" id="SSF55116">
    <property type="entry name" value="Formiminotransferase domain of formiminotransferase-cyclodeaminase"/>
    <property type="match status" value="2"/>
</dbReference>
<dbReference type="SMART" id="SM01221">
    <property type="entry name" value="FTCD"/>
    <property type="match status" value="1"/>
</dbReference>
<reference evidence="5" key="1">
    <citation type="submission" date="2022-10" db="EMBL/GenBank/DDBJ databases">
        <title>The WGS of Solirubrobacter sp. CPCC 204708.</title>
        <authorList>
            <person name="Jiang Z."/>
        </authorList>
    </citation>
    <scope>NUCLEOTIDE SEQUENCE</scope>
    <source>
        <strain evidence="5">CPCC 204708</strain>
    </source>
</reference>
<dbReference type="EMBL" id="JAPCID010000013">
    <property type="protein sequence ID" value="MDA0138104.1"/>
    <property type="molecule type" value="Genomic_DNA"/>
</dbReference>